<dbReference type="EMBL" id="CP019477">
    <property type="protein sequence ID" value="UQC85131.1"/>
    <property type="molecule type" value="Genomic_DNA"/>
</dbReference>
<evidence type="ECO:0000313" key="2">
    <source>
        <dbReference type="Proteomes" id="UP000830671"/>
    </source>
</evidence>
<keyword evidence="2" id="KW-1185">Reference proteome</keyword>
<dbReference type="Proteomes" id="UP000830671">
    <property type="component" value="Chromosome 5"/>
</dbReference>
<reference evidence="1" key="1">
    <citation type="journal article" date="2021" name="Mol. Plant Microbe Interact.">
        <title>Complete Genome Sequence of the Plant-Pathogenic Fungus Colletotrichum lupini.</title>
        <authorList>
            <person name="Baroncelli R."/>
            <person name="Pensec F."/>
            <person name="Da Lio D."/>
            <person name="Boufleur T."/>
            <person name="Vicente I."/>
            <person name="Sarrocco S."/>
            <person name="Picot A."/>
            <person name="Baraldi E."/>
            <person name="Sukno S."/>
            <person name="Thon M."/>
            <person name="Le Floch G."/>
        </authorList>
    </citation>
    <scope>NUCLEOTIDE SEQUENCE</scope>
    <source>
        <strain evidence="1">IMI 504893</strain>
    </source>
</reference>
<dbReference type="RefSeq" id="XP_049146746.1">
    <property type="nucleotide sequence ID" value="XM_049289601.1"/>
</dbReference>
<proteinExistence type="predicted"/>
<dbReference type="AlphaFoldDB" id="A0A9Q8WJ22"/>
<dbReference type="GeneID" id="73344611"/>
<sequence>MCYWSLSHSPPLFPSECGALQIFMAKYAARRVAHRTMNHLSLITGPAASSRQLTHTELT</sequence>
<gene>
    <name evidence="1" type="ORF">CLUP02_10627</name>
</gene>
<organism evidence="1 2">
    <name type="scientific">Colletotrichum lupini</name>
    <dbReference type="NCBI Taxonomy" id="145971"/>
    <lineage>
        <taxon>Eukaryota</taxon>
        <taxon>Fungi</taxon>
        <taxon>Dikarya</taxon>
        <taxon>Ascomycota</taxon>
        <taxon>Pezizomycotina</taxon>
        <taxon>Sordariomycetes</taxon>
        <taxon>Hypocreomycetidae</taxon>
        <taxon>Glomerellales</taxon>
        <taxon>Glomerellaceae</taxon>
        <taxon>Colletotrichum</taxon>
        <taxon>Colletotrichum acutatum species complex</taxon>
    </lineage>
</organism>
<protein>
    <submittedName>
        <fullName evidence="1">Uncharacterized protein</fullName>
    </submittedName>
</protein>
<dbReference type="KEGG" id="clup:CLUP02_10627"/>
<evidence type="ECO:0000313" key="1">
    <source>
        <dbReference type="EMBL" id="UQC85131.1"/>
    </source>
</evidence>
<name>A0A9Q8WJ22_9PEZI</name>
<accession>A0A9Q8WJ22</accession>